<evidence type="ECO:0000313" key="1">
    <source>
        <dbReference type="EMBL" id="ETP31894.1"/>
    </source>
</evidence>
<dbReference type="AlphaFoldDB" id="W2YCE9"/>
<organism evidence="1 2">
    <name type="scientific">Phytophthora nicotianae P10297</name>
    <dbReference type="NCBI Taxonomy" id="1317064"/>
    <lineage>
        <taxon>Eukaryota</taxon>
        <taxon>Sar</taxon>
        <taxon>Stramenopiles</taxon>
        <taxon>Oomycota</taxon>
        <taxon>Peronosporomycetes</taxon>
        <taxon>Peronosporales</taxon>
        <taxon>Peronosporaceae</taxon>
        <taxon>Phytophthora</taxon>
    </lineage>
</organism>
<accession>W2YCE9</accession>
<reference evidence="1 2" key="1">
    <citation type="submission" date="2013-11" db="EMBL/GenBank/DDBJ databases">
        <title>The Genome Sequence of Phytophthora parasitica P10297.</title>
        <authorList>
            <consortium name="The Broad Institute Genomics Platform"/>
            <person name="Russ C."/>
            <person name="Tyler B."/>
            <person name="Panabieres F."/>
            <person name="Shan W."/>
            <person name="Tripathy S."/>
            <person name="Grunwald N."/>
            <person name="Machado M."/>
            <person name="Johnson C.S."/>
            <person name="Walker B."/>
            <person name="Young S.K."/>
            <person name="Zeng Q."/>
            <person name="Gargeya S."/>
            <person name="Fitzgerald M."/>
            <person name="Haas B."/>
            <person name="Abouelleil A."/>
            <person name="Allen A.W."/>
            <person name="Alvarado L."/>
            <person name="Arachchi H.M."/>
            <person name="Berlin A.M."/>
            <person name="Chapman S.B."/>
            <person name="Gainer-Dewar J."/>
            <person name="Goldberg J."/>
            <person name="Griggs A."/>
            <person name="Gujja S."/>
            <person name="Hansen M."/>
            <person name="Howarth C."/>
            <person name="Imamovic A."/>
            <person name="Ireland A."/>
            <person name="Larimer J."/>
            <person name="McCowan C."/>
            <person name="Murphy C."/>
            <person name="Pearson M."/>
            <person name="Poon T.W."/>
            <person name="Priest M."/>
            <person name="Roberts A."/>
            <person name="Saif S."/>
            <person name="Shea T."/>
            <person name="Sisk P."/>
            <person name="Sykes S."/>
            <person name="Wortman J."/>
            <person name="Nusbaum C."/>
            <person name="Birren B."/>
        </authorList>
    </citation>
    <scope>NUCLEOTIDE SEQUENCE [LARGE SCALE GENOMIC DNA]</scope>
    <source>
        <strain evidence="1 2">P10297</strain>
    </source>
</reference>
<gene>
    <name evidence="1" type="ORF">F442_19285</name>
</gene>
<name>W2YCE9_PHYNI</name>
<comment type="caution">
    <text evidence="1">The sequence shown here is derived from an EMBL/GenBank/DDBJ whole genome shotgun (WGS) entry which is preliminary data.</text>
</comment>
<protein>
    <submittedName>
        <fullName evidence="1">Uncharacterized protein</fullName>
    </submittedName>
</protein>
<dbReference type="EMBL" id="ANIY01004030">
    <property type="protein sequence ID" value="ETP31894.1"/>
    <property type="molecule type" value="Genomic_DNA"/>
</dbReference>
<dbReference type="Proteomes" id="UP000018948">
    <property type="component" value="Unassembled WGS sequence"/>
</dbReference>
<proteinExistence type="predicted"/>
<evidence type="ECO:0000313" key="2">
    <source>
        <dbReference type="Proteomes" id="UP000018948"/>
    </source>
</evidence>
<sequence>MNVQFGMMVLHVTASLTPPIATAVRDEGHVDEEARSPVCDGEIVRSYNAIAKPVSAKNIIVEMCPLRIEDYGMFWRTDLLDRSVIMHTTRSW</sequence>